<accession>A0A9Q1BER6</accession>
<proteinExistence type="predicted"/>
<dbReference type="AlphaFoldDB" id="A0A9Q1BER6"/>
<dbReference type="OrthoDB" id="6782675at2759"/>
<keyword evidence="1" id="KW-1133">Transmembrane helix</keyword>
<evidence type="ECO:0000313" key="2">
    <source>
        <dbReference type="EMBL" id="KAJ8021932.1"/>
    </source>
</evidence>
<keyword evidence="3" id="KW-1185">Reference proteome</keyword>
<dbReference type="EMBL" id="JAIZAY010000021">
    <property type="protein sequence ID" value="KAJ8021932.1"/>
    <property type="molecule type" value="Genomic_DNA"/>
</dbReference>
<comment type="caution">
    <text evidence="2">The sequence shown here is derived from an EMBL/GenBank/DDBJ whole genome shotgun (WGS) entry which is preliminary data.</text>
</comment>
<gene>
    <name evidence="2" type="ORF">HOLleu_39274</name>
</gene>
<sequence length="110" mass="12374">MLFCYRICALVLSSLWCFLLTVLYIYYKPGNSGRPTVSSHTCPTVLISEYIDSVLSPLVSKLPSFFQDTPHFLRLIQDCEFPKGDGEQLLFTVDVSSLYKSIPHHAALVA</sequence>
<evidence type="ECO:0008006" key="4">
    <source>
        <dbReference type="Google" id="ProtNLM"/>
    </source>
</evidence>
<keyword evidence="1" id="KW-0812">Transmembrane</keyword>
<organism evidence="2 3">
    <name type="scientific">Holothuria leucospilota</name>
    <name type="common">Black long sea cucumber</name>
    <name type="synonym">Mertensiothuria leucospilota</name>
    <dbReference type="NCBI Taxonomy" id="206669"/>
    <lineage>
        <taxon>Eukaryota</taxon>
        <taxon>Metazoa</taxon>
        <taxon>Echinodermata</taxon>
        <taxon>Eleutherozoa</taxon>
        <taxon>Echinozoa</taxon>
        <taxon>Holothuroidea</taxon>
        <taxon>Aspidochirotacea</taxon>
        <taxon>Aspidochirotida</taxon>
        <taxon>Holothuriidae</taxon>
        <taxon>Holothuria</taxon>
    </lineage>
</organism>
<evidence type="ECO:0000313" key="3">
    <source>
        <dbReference type="Proteomes" id="UP001152320"/>
    </source>
</evidence>
<name>A0A9Q1BER6_HOLLE</name>
<reference evidence="2" key="1">
    <citation type="submission" date="2021-10" db="EMBL/GenBank/DDBJ databases">
        <title>Tropical sea cucumber genome reveals ecological adaptation and Cuvierian tubules defense mechanism.</title>
        <authorList>
            <person name="Chen T."/>
        </authorList>
    </citation>
    <scope>NUCLEOTIDE SEQUENCE</scope>
    <source>
        <strain evidence="2">Nanhai2018</strain>
        <tissue evidence="2">Muscle</tissue>
    </source>
</reference>
<protein>
    <recommendedName>
        <fullName evidence="4">Reverse transcriptase domain-containing protein</fullName>
    </recommendedName>
</protein>
<dbReference type="Proteomes" id="UP001152320">
    <property type="component" value="Chromosome 21"/>
</dbReference>
<keyword evidence="1" id="KW-0472">Membrane</keyword>
<evidence type="ECO:0000256" key="1">
    <source>
        <dbReference type="SAM" id="Phobius"/>
    </source>
</evidence>
<feature type="transmembrane region" description="Helical" evidence="1">
    <location>
        <begin position="7"/>
        <end position="27"/>
    </location>
</feature>